<accession>A0ACB9JIK0</accession>
<reference evidence="2" key="1">
    <citation type="journal article" date="2022" name="Mol. Ecol. Resour.">
        <title>The genomes of chicory, endive, great burdock and yacon provide insights into Asteraceae palaeo-polyploidization history and plant inulin production.</title>
        <authorList>
            <person name="Fan W."/>
            <person name="Wang S."/>
            <person name="Wang H."/>
            <person name="Wang A."/>
            <person name="Jiang F."/>
            <person name="Liu H."/>
            <person name="Zhao H."/>
            <person name="Xu D."/>
            <person name="Zhang Y."/>
        </authorList>
    </citation>
    <scope>NUCLEOTIDE SEQUENCE [LARGE SCALE GENOMIC DNA]</scope>
    <source>
        <strain evidence="2">cv. Yunnan</strain>
    </source>
</reference>
<dbReference type="EMBL" id="CM042020">
    <property type="protein sequence ID" value="KAI3820313.1"/>
    <property type="molecule type" value="Genomic_DNA"/>
</dbReference>
<comment type="caution">
    <text evidence="1">The sequence shown here is derived from an EMBL/GenBank/DDBJ whole genome shotgun (WGS) entry which is preliminary data.</text>
</comment>
<name>A0ACB9JIK0_9ASTR</name>
<evidence type="ECO:0000313" key="2">
    <source>
        <dbReference type="Proteomes" id="UP001056120"/>
    </source>
</evidence>
<reference evidence="1 2" key="2">
    <citation type="journal article" date="2022" name="Mol. Ecol. Resour.">
        <title>The genomes of chicory, endive, great burdock and yacon provide insights into Asteraceae paleo-polyploidization history and plant inulin production.</title>
        <authorList>
            <person name="Fan W."/>
            <person name="Wang S."/>
            <person name="Wang H."/>
            <person name="Wang A."/>
            <person name="Jiang F."/>
            <person name="Liu H."/>
            <person name="Zhao H."/>
            <person name="Xu D."/>
            <person name="Zhang Y."/>
        </authorList>
    </citation>
    <scope>NUCLEOTIDE SEQUENCE [LARGE SCALE GENOMIC DNA]</scope>
    <source>
        <strain evidence="2">cv. Yunnan</strain>
        <tissue evidence="1">Leaves</tissue>
    </source>
</reference>
<organism evidence="1 2">
    <name type="scientific">Smallanthus sonchifolius</name>
    <dbReference type="NCBI Taxonomy" id="185202"/>
    <lineage>
        <taxon>Eukaryota</taxon>
        <taxon>Viridiplantae</taxon>
        <taxon>Streptophyta</taxon>
        <taxon>Embryophyta</taxon>
        <taxon>Tracheophyta</taxon>
        <taxon>Spermatophyta</taxon>
        <taxon>Magnoliopsida</taxon>
        <taxon>eudicotyledons</taxon>
        <taxon>Gunneridae</taxon>
        <taxon>Pentapetalae</taxon>
        <taxon>asterids</taxon>
        <taxon>campanulids</taxon>
        <taxon>Asterales</taxon>
        <taxon>Asteraceae</taxon>
        <taxon>Asteroideae</taxon>
        <taxon>Heliantheae alliance</taxon>
        <taxon>Millerieae</taxon>
        <taxon>Smallanthus</taxon>
    </lineage>
</organism>
<gene>
    <name evidence="1" type="ORF">L1987_07858</name>
</gene>
<dbReference type="Proteomes" id="UP001056120">
    <property type="component" value="Linkage Group LG03"/>
</dbReference>
<protein>
    <submittedName>
        <fullName evidence="1">Uncharacterized protein</fullName>
    </submittedName>
</protein>
<evidence type="ECO:0000313" key="1">
    <source>
        <dbReference type="EMBL" id="KAI3820313.1"/>
    </source>
</evidence>
<sequence>MESCVDLFMLFIKWFLHVFNFDIFGLIMFYLLRWIDSFMLPCPSSYKLHFSLHTPHSFFSPTIFRSPDTTTVSTPATWSQTCKLKSFSDPLIEALKLLVIGSLKVVVGFREV</sequence>
<keyword evidence="2" id="KW-1185">Reference proteome</keyword>
<proteinExistence type="predicted"/>